<dbReference type="RefSeq" id="WP_110480909.1">
    <property type="nucleotide sequence ID" value="NZ_CP024988.1"/>
</dbReference>
<evidence type="ECO:0000256" key="2">
    <source>
        <dbReference type="ARBA" id="ARBA00023125"/>
    </source>
</evidence>
<proteinExistence type="predicted"/>
<evidence type="ECO:0000313" key="6">
    <source>
        <dbReference type="EMBL" id="AWT25151.1"/>
    </source>
</evidence>
<dbReference type="InterPro" id="IPR041479">
    <property type="entry name" value="TetR_CgmR_C"/>
</dbReference>
<evidence type="ECO:0000256" key="1">
    <source>
        <dbReference type="ARBA" id="ARBA00023015"/>
    </source>
</evidence>
<dbReference type="InterPro" id="IPR036271">
    <property type="entry name" value="Tet_transcr_reg_TetR-rel_C_sf"/>
</dbReference>
<sequence length="180" mass="19522">MRSSKRDLILDAAVKIIGEAGVDAVTYESLAEAAGMSKSGMVYHFPSRRDLLLGIHRHLAARWERELEDAAGGTADEVDAATRLRAVVETMSHSATRAELMVQLDAGSDPAFAEVWDEVDGRWMPSATAMTGDGEAAGLARASYLVQVAADGLWVHDHVHRTLTQAQRRVLTEAILDMIP</sequence>
<evidence type="ECO:0000313" key="7">
    <source>
        <dbReference type="Proteomes" id="UP000247696"/>
    </source>
</evidence>
<organism evidence="6 7">
    <name type="scientific">Corynebacterium provencense</name>
    <dbReference type="NCBI Taxonomy" id="1737425"/>
    <lineage>
        <taxon>Bacteria</taxon>
        <taxon>Bacillati</taxon>
        <taxon>Actinomycetota</taxon>
        <taxon>Actinomycetes</taxon>
        <taxon>Mycobacteriales</taxon>
        <taxon>Corynebacteriaceae</taxon>
        <taxon>Corynebacterium</taxon>
    </lineage>
</organism>
<accession>A0A2Z3YP50</accession>
<dbReference type="PANTHER" id="PTHR30055:SF234">
    <property type="entry name" value="HTH-TYPE TRANSCRIPTIONAL REGULATOR BETI"/>
    <property type="match status" value="1"/>
</dbReference>
<dbReference type="SUPFAM" id="SSF48498">
    <property type="entry name" value="Tetracyclin repressor-like, C-terminal domain"/>
    <property type="match status" value="1"/>
</dbReference>
<evidence type="ECO:0000256" key="4">
    <source>
        <dbReference type="PROSITE-ProRule" id="PRU00335"/>
    </source>
</evidence>
<evidence type="ECO:0000259" key="5">
    <source>
        <dbReference type="PROSITE" id="PS50977"/>
    </source>
</evidence>
<dbReference type="EMBL" id="CP024988">
    <property type="protein sequence ID" value="AWT25151.1"/>
    <property type="molecule type" value="Genomic_DNA"/>
</dbReference>
<reference evidence="7" key="1">
    <citation type="submission" date="2017-11" db="EMBL/GenBank/DDBJ databases">
        <title>Otitis media/interna in a cat caused by the recently described species Corynebacterium provencense.</title>
        <authorList>
            <person name="Kittl S."/>
            <person name="Brodard I."/>
            <person name="Rychener L."/>
            <person name="Jores J."/>
            <person name="Roosje P."/>
            <person name="Gobeli Brawand S."/>
        </authorList>
    </citation>
    <scope>NUCLEOTIDE SEQUENCE [LARGE SCALE GENOMIC DNA]</scope>
    <source>
        <strain evidence="7">17KM38</strain>
    </source>
</reference>
<dbReference type="InterPro" id="IPR009057">
    <property type="entry name" value="Homeodomain-like_sf"/>
</dbReference>
<keyword evidence="3" id="KW-0804">Transcription</keyword>
<dbReference type="PRINTS" id="PR00455">
    <property type="entry name" value="HTHTETR"/>
</dbReference>
<protein>
    <submittedName>
        <fullName evidence="6">HTH-type transcriptional regulator RutR</fullName>
    </submittedName>
</protein>
<feature type="DNA-binding region" description="H-T-H motif" evidence="4">
    <location>
        <begin position="26"/>
        <end position="45"/>
    </location>
</feature>
<dbReference type="GO" id="GO:0003700">
    <property type="term" value="F:DNA-binding transcription factor activity"/>
    <property type="evidence" value="ECO:0007669"/>
    <property type="project" value="TreeGrafter"/>
</dbReference>
<dbReference type="InterPro" id="IPR050109">
    <property type="entry name" value="HTH-type_TetR-like_transc_reg"/>
</dbReference>
<dbReference type="Proteomes" id="UP000247696">
    <property type="component" value="Chromosome"/>
</dbReference>
<dbReference type="PANTHER" id="PTHR30055">
    <property type="entry name" value="HTH-TYPE TRANSCRIPTIONAL REGULATOR RUTR"/>
    <property type="match status" value="1"/>
</dbReference>
<dbReference type="Pfam" id="PF00440">
    <property type="entry name" value="TetR_N"/>
    <property type="match status" value="1"/>
</dbReference>
<feature type="domain" description="HTH tetR-type" evidence="5">
    <location>
        <begin position="3"/>
        <end position="63"/>
    </location>
</feature>
<gene>
    <name evidence="6" type="primary">rutR</name>
    <name evidence="6" type="ORF">Csp1_03250</name>
</gene>
<dbReference type="InterPro" id="IPR001647">
    <property type="entry name" value="HTH_TetR"/>
</dbReference>
<name>A0A2Z3YP50_9CORY</name>
<dbReference type="STRING" id="1737425.GCA_900049755_02315"/>
<dbReference type="SUPFAM" id="SSF46689">
    <property type="entry name" value="Homeodomain-like"/>
    <property type="match status" value="1"/>
</dbReference>
<keyword evidence="7" id="KW-1185">Reference proteome</keyword>
<dbReference type="OrthoDB" id="9806334at2"/>
<keyword evidence="1" id="KW-0805">Transcription regulation</keyword>
<keyword evidence="2 4" id="KW-0238">DNA-binding</keyword>
<dbReference type="AlphaFoldDB" id="A0A2Z3YP50"/>
<dbReference type="GO" id="GO:0000976">
    <property type="term" value="F:transcription cis-regulatory region binding"/>
    <property type="evidence" value="ECO:0007669"/>
    <property type="project" value="TreeGrafter"/>
</dbReference>
<dbReference type="Pfam" id="PF17937">
    <property type="entry name" value="TetR_C_28"/>
    <property type="match status" value="1"/>
</dbReference>
<evidence type="ECO:0000256" key="3">
    <source>
        <dbReference type="ARBA" id="ARBA00023163"/>
    </source>
</evidence>
<dbReference type="PROSITE" id="PS50977">
    <property type="entry name" value="HTH_TETR_2"/>
    <property type="match status" value="1"/>
</dbReference>
<dbReference type="Gene3D" id="1.10.357.10">
    <property type="entry name" value="Tetracycline Repressor, domain 2"/>
    <property type="match status" value="1"/>
</dbReference>
<dbReference type="KEGG" id="cpre:Csp1_03250"/>